<evidence type="ECO:0000259" key="4">
    <source>
        <dbReference type="Pfam" id="PF03135"/>
    </source>
</evidence>
<comment type="caution">
    <text evidence="5">The sequence shown here is derived from an EMBL/GenBank/DDBJ whole genome shotgun (WGS) entry which is preliminary data.</text>
</comment>
<dbReference type="Gene3D" id="3.40.50.300">
    <property type="entry name" value="P-loop containing nucleotide triphosphate hydrolases"/>
    <property type="match status" value="1"/>
</dbReference>
<dbReference type="SUPFAM" id="SSF52540">
    <property type="entry name" value="P-loop containing nucleoside triphosphate hydrolases"/>
    <property type="match status" value="1"/>
</dbReference>
<dbReference type="PANTHER" id="PTHR30121">
    <property type="entry name" value="UNCHARACTERIZED PROTEIN YJGR-RELATED"/>
    <property type="match status" value="1"/>
</dbReference>
<dbReference type="InterPro" id="IPR027417">
    <property type="entry name" value="P-loop_NTPase"/>
</dbReference>
<comment type="similarity">
    <text evidence="1">Belongs to the TrbE/VirB4 family.</text>
</comment>
<name>A0A6M1LU62_9PROT</name>
<keyword evidence="2" id="KW-0547">Nucleotide-binding</keyword>
<accession>A0A6M1LU62</accession>
<sequence>MMEFRKLAAHERAGTTYARHLGHISDGVGLMRDGSVFAVIEVGGFPHEMAGDEAVNARHAVRAALLRNIADEDVGLVEHLVRHDDAPRFTGPAPAEHATPYGAELSRDYAGACLRDLMTTTWLLTVLVRPTFAARGWRAMLGLEPREEAARPGPGMDRRVTRLEDRVRACMEALAPLAPRRLGVRIEGEVAFSELAEAHRLALYARRARVPMVAPGSLGASIYTDRIVCSSACFRVEAAGVPDAEKPHGLMLGFRVYPNRWRVGMFDALLALPFRFVLTNSYDFHGRTKAGDKLAVRAQRMENVGDRAASLRDELDDAIDAIDRGEHVMGSHHWSLAVHADGVAGLEANAAAARSAVTDAGAVLAAEDVGMEAAYWAQLPGAPAWLRARAGALPSVAFAAMSSLHAPPRGDARHHWGRPLYRARTTAGTAYDAPWHLRDVGHRLRIGPTGSGKTLHMAFETVMLDPLVRARGGRQIIFDKDGGNEILVRAMGGVVARLRRGEASGAAPLRALPDTEASRAWLHEFLTGLIMDDGRGAPTPEDTRRLALGITFVMRMPLGLRSIAGVREFLGHTDPTGAGARLEKWCRGGPLGWAFDGETDLLDFSGAIASVDPTALLPDGAVMPAMAAYLLHRARLVVDGRPTVLHADEFRAYLPDLRLVGGQRQARFDKGFEDFALTGRKQELSLDIATQQPEHILDHPVGPSLVAQCKTRALYRNPDARRGPYLEGLGCTERVFQAVSRDMLAGPHSFVLMREETSVLLRLDLTPLPGHVAVLSGRASTLRAMAEAVGEHGTDPARWLPAFRRQLTAHAA</sequence>
<dbReference type="PANTHER" id="PTHR30121:SF12">
    <property type="entry name" value="TYPE IV SECRETION SYSTEM PROTEIN CAGE"/>
    <property type="match status" value="1"/>
</dbReference>
<evidence type="ECO:0000313" key="5">
    <source>
        <dbReference type="EMBL" id="NGM23998.1"/>
    </source>
</evidence>
<dbReference type="InterPro" id="IPR018145">
    <property type="entry name" value="CagE_TrbE_VirB_cntrl_dom"/>
</dbReference>
<reference evidence="5 6" key="1">
    <citation type="submission" date="2020-02" db="EMBL/GenBank/DDBJ databases">
        <authorList>
            <person name="Kim H.M."/>
            <person name="Jeon C.O."/>
        </authorList>
    </citation>
    <scope>NUCLEOTIDE SEQUENCE [LARGE SCALE GENOMIC DNA]</scope>
    <source>
        <strain evidence="5 6">PeD5</strain>
    </source>
</reference>
<reference evidence="5 6" key="2">
    <citation type="submission" date="2020-03" db="EMBL/GenBank/DDBJ databases">
        <title>Roseomonas stagni sp. nov., isolated from pond water in Japan.</title>
        <authorList>
            <person name="Furuhata K."/>
            <person name="Miyamoto H."/>
            <person name="Goto K."/>
        </authorList>
    </citation>
    <scope>NUCLEOTIDE SEQUENCE [LARGE SCALE GENOMIC DNA]</scope>
    <source>
        <strain evidence="5 6">PeD5</strain>
    </source>
</reference>
<organism evidence="5 6">
    <name type="scientific">Falsiroseomonas algicola</name>
    <dbReference type="NCBI Taxonomy" id="2716930"/>
    <lineage>
        <taxon>Bacteria</taxon>
        <taxon>Pseudomonadati</taxon>
        <taxon>Pseudomonadota</taxon>
        <taxon>Alphaproteobacteria</taxon>
        <taxon>Acetobacterales</taxon>
        <taxon>Roseomonadaceae</taxon>
        <taxon>Falsiroseomonas</taxon>
    </lineage>
</organism>
<dbReference type="InterPro" id="IPR051162">
    <property type="entry name" value="T4SS_component"/>
</dbReference>
<dbReference type="Pfam" id="PF03135">
    <property type="entry name" value="CagE_TrbE_VirB"/>
    <property type="match status" value="1"/>
</dbReference>
<feature type="domain" description="CagE TrbE VirB component of type IV transporter system central" evidence="4">
    <location>
        <begin position="181"/>
        <end position="382"/>
    </location>
</feature>
<dbReference type="RefSeq" id="WP_164697911.1">
    <property type="nucleotide sequence ID" value="NZ_JAAIKB010000022.1"/>
</dbReference>
<dbReference type="Proteomes" id="UP000475385">
    <property type="component" value="Unassembled WGS sequence"/>
</dbReference>
<keyword evidence="3" id="KW-0067">ATP-binding</keyword>
<dbReference type="AlphaFoldDB" id="A0A6M1LU62"/>
<proteinExistence type="inferred from homology"/>
<evidence type="ECO:0000256" key="3">
    <source>
        <dbReference type="ARBA" id="ARBA00022840"/>
    </source>
</evidence>
<keyword evidence="6" id="KW-1185">Reference proteome</keyword>
<evidence type="ECO:0000313" key="6">
    <source>
        <dbReference type="Proteomes" id="UP000475385"/>
    </source>
</evidence>
<evidence type="ECO:0000256" key="2">
    <source>
        <dbReference type="ARBA" id="ARBA00022741"/>
    </source>
</evidence>
<dbReference type="EMBL" id="JAAIKB010000022">
    <property type="protein sequence ID" value="NGM23998.1"/>
    <property type="molecule type" value="Genomic_DNA"/>
</dbReference>
<dbReference type="GO" id="GO:0005524">
    <property type="term" value="F:ATP binding"/>
    <property type="evidence" value="ECO:0007669"/>
    <property type="project" value="UniProtKB-KW"/>
</dbReference>
<evidence type="ECO:0000256" key="1">
    <source>
        <dbReference type="ARBA" id="ARBA00006512"/>
    </source>
</evidence>
<gene>
    <name evidence="5" type="ORF">G3576_28585</name>
</gene>
<protein>
    <submittedName>
        <fullName evidence="5">Type IV secretion system protein VirB4</fullName>
    </submittedName>
</protein>